<dbReference type="PROSITE" id="PS00647">
    <property type="entry name" value="THYMID_PHOSPHORYLASE"/>
    <property type="match status" value="1"/>
</dbReference>
<evidence type="ECO:0000256" key="3">
    <source>
        <dbReference type="ARBA" id="ARBA00022676"/>
    </source>
</evidence>
<accession>A0ABS6HK08</accession>
<dbReference type="PANTHER" id="PTHR10515">
    <property type="entry name" value="THYMIDINE PHOSPHORYLASE"/>
    <property type="match status" value="1"/>
</dbReference>
<dbReference type="Gene3D" id="3.90.1170.30">
    <property type="entry name" value="Pyrimidine nucleoside phosphorylase-like, C-terminal domain"/>
    <property type="match status" value="1"/>
</dbReference>
<evidence type="ECO:0000259" key="5">
    <source>
        <dbReference type="SMART" id="SM00941"/>
    </source>
</evidence>
<dbReference type="Gene3D" id="1.20.970.10">
    <property type="entry name" value="Transferase, Pyrimidine Nucleoside Phosphorylase, Chain C"/>
    <property type="match status" value="1"/>
</dbReference>
<evidence type="ECO:0000313" key="6">
    <source>
        <dbReference type="EMBL" id="MBU8821930.1"/>
    </source>
</evidence>
<comment type="subunit">
    <text evidence="2">Homodimer.</text>
</comment>
<dbReference type="InterPro" id="IPR035902">
    <property type="entry name" value="Nuc_phospho_transferase"/>
</dbReference>
<dbReference type="SMART" id="SM00941">
    <property type="entry name" value="PYNP_C"/>
    <property type="match status" value="1"/>
</dbReference>
<dbReference type="Pfam" id="PF02885">
    <property type="entry name" value="Glycos_trans_3N"/>
    <property type="match status" value="1"/>
</dbReference>
<evidence type="ECO:0000256" key="2">
    <source>
        <dbReference type="ARBA" id="ARBA00011738"/>
    </source>
</evidence>
<dbReference type="SUPFAM" id="SSF47648">
    <property type="entry name" value="Nucleoside phosphorylase/phosphoribosyltransferase N-terminal domain"/>
    <property type="match status" value="1"/>
</dbReference>
<dbReference type="InterPro" id="IPR017459">
    <property type="entry name" value="Glycosyl_Trfase_fam3_N_dom"/>
</dbReference>
<dbReference type="RefSeq" id="WP_214394310.1">
    <property type="nucleotide sequence ID" value="NZ_JAHBOL010000019.1"/>
</dbReference>
<proteinExistence type="inferred from homology"/>
<organism evidence="6 7">
    <name type="scientific">Mycolicibacterium goodii</name>
    <name type="common">Mycobacterium goodii</name>
    <dbReference type="NCBI Taxonomy" id="134601"/>
    <lineage>
        <taxon>Bacteria</taxon>
        <taxon>Bacillati</taxon>
        <taxon>Actinomycetota</taxon>
        <taxon>Actinomycetes</taxon>
        <taxon>Mycobacteriales</taxon>
        <taxon>Mycobacteriaceae</taxon>
        <taxon>Mycolicibacterium</taxon>
    </lineage>
</organism>
<dbReference type="Proteomes" id="UP000696413">
    <property type="component" value="Unassembled WGS sequence"/>
</dbReference>
<evidence type="ECO:0000256" key="4">
    <source>
        <dbReference type="ARBA" id="ARBA00022679"/>
    </source>
</evidence>
<dbReference type="InterPro" id="IPR036566">
    <property type="entry name" value="PYNP-like_C_sf"/>
</dbReference>
<keyword evidence="7" id="KW-1185">Reference proteome</keyword>
<comment type="caution">
    <text evidence="6">The sequence shown here is derived from an EMBL/GenBank/DDBJ whole genome shotgun (WGS) entry which is preliminary data.</text>
</comment>
<reference evidence="6 7" key="1">
    <citation type="submission" date="2021-05" db="EMBL/GenBank/DDBJ databases">
        <title>Draft Genome Sequences of Clinical Respiratory Isolates of Mycobacterium goodii Recovered in Ireland.</title>
        <authorList>
            <person name="Flanagan P.R."/>
            <person name="Mok S."/>
            <person name="Roycroft E."/>
            <person name="Rogers T.R."/>
            <person name="Fitzgibbon M."/>
        </authorList>
    </citation>
    <scope>NUCLEOTIDE SEQUENCE [LARGE SCALE GENOMIC DNA]</scope>
    <source>
        <strain evidence="6 7">14IE55</strain>
    </source>
</reference>
<dbReference type="InterPro" id="IPR017872">
    <property type="entry name" value="Pyrmidine_PPase_CS"/>
</dbReference>
<sequence>MDTSRATTHFDAPSVIRAKRDGAVLSDTAIDWVVDAYTHGRVAEEQMSALLMAIFLRGMTPAEIIRWTAAMIASGERFDFTDLRRDGRPLALVDKHSTGGVGDKITIPLVPVVVACGGAVPQASGRGLGHTGGTLDKLESIAGFSAELSKAQIRRQLRDVGAAIFAAGELAPADRKIYALRDITSTVDSLPLIASSIMSKKLAEGARALVLDVKVGRGAFLKTEPESRDLARTMVELGNANGVRTRAVLTDMNRPLGRAVGNAVEVAESLEVLSGGGPDDVVALTLALATEMLDAAGIDGVDPADTLRDGSAMDRFRAMVAAQGGDLSRPLPVGSACETVTAPRGGVMGDVDAMGVAMAAWRLGAGRAQPGEPVQFGAGVRIHRKPGEPVSAGETLFSLYTDTPDRFPAALAELDGAWAVGETAPADLPLVIDRIG</sequence>
<evidence type="ECO:0000256" key="1">
    <source>
        <dbReference type="ARBA" id="ARBA00006915"/>
    </source>
</evidence>
<dbReference type="InterPro" id="IPR000312">
    <property type="entry name" value="Glycosyl_Trfase_fam3"/>
</dbReference>
<keyword evidence="4 6" id="KW-0808">Transferase</keyword>
<dbReference type="Pfam" id="PF07831">
    <property type="entry name" value="PYNP_C"/>
    <property type="match status" value="1"/>
</dbReference>
<dbReference type="InterPro" id="IPR036320">
    <property type="entry name" value="Glycosyl_Trfase_fam3_N_dom_sf"/>
</dbReference>
<dbReference type="SUPFAM" id="SSF54680">
    <property type="entry name" value="Pyrimidine nucleoside phosphorylase C-terminal domain"/>
    <property type="match status" value="1"/>
</dbReference>
<dbReference type="InterPro" id="IPR013102">
    <property type="entry name" value="PYNP_C"/>
</dbReference>
<dbReference type="Gene3D" id="3.40.1030.10">
    <property type="entry name" value="Nucleoside phosphorylase/phosphoribosyltransferase catalytic domain"/>
    <property type="match status" value="1"/>
</dbReference>
<dbReference type="Pfam" id="PF00591">
    <property type="entry name" value="Glycos_transf_3"/>
    <property type="match status" value="1"/>
</dbReference>
<dbReference type="InterPro" id="IPR018090">
    <property type="entry name" value="Pyrmidine_PPas_bac/euk"/>
</dbReference>
<evidence type="ECO:0000313" key="7">
    <source>
        <dbReference type="Proteomes" id="UP000696413"/>
    </source>
</evidence>
<feature type="domain" description="Pyrimidine nucleoside phosphorylase C-terminal" evidence="5">
    <location>
        <begin position="347"/>
        <end position="421"/>
    </location>
</feature>
<dbReference type="EC" id="2.4.2.4" evidence="6"/>
<gene>
    <name evidence="6" type="ORF">KL859_03465</name>
</gene>
<keyword evidence="3 6" id="KW-0328">Glycosyltransferase</keyword>
<dbReference type="PIRSF" id="PIRSF000478">
    <property type="entry name" value="TP_PyNP"/>
    <property type="match status" value="1"/>
</dbReference>
<dbReference type="NCBIfam" id="NF004490">
    <property type="entry name" value="PRK05820.1"/>
    <property type="match status" value="1"/>
</dbReference>
<protein>
    <submittedName>
        <fullName evidence="6">Thymidine phosphorylase</fullName>
        <ecNumber evidence="6">2.4.2.4</ecNumber>
    </submittedName>
</protein>
<dbReference type="NCBIfam" id="TIGR02644">
    <property type="entry name" value="Y_phosphoryl"/>
    <property type="match status" value="1"/>
</dbReference>
<name>A0ABS6HK08_MYCGD</name>
<dbReference type="EMBL" id="JAHBOM010000002">
    <property type="protein sequence ID" value="MBU8821930.1"/>
    <property type="molecule type" value="Genomic_DNA"/>
</dbReference>
<dbReference type="PANTHER" id="PTHR10515:SF0">
    <property type="entry name" value="THYMIDINE PHOSPHORYLASE"/>
    <property type="match status" value="1"/>
</dbReference>
<comment type="similarity">
    <text evidence="1">Belongs to the thymidine/pyrimidine-nucleoside phosphorylase family.</text>
</comment>
<dbReference type="SUPFAM" id="SSF52418">
    <property type="entry name" value="Nucleoside phosphorylase/phosphoribosyltransferase catalytic domain"/>
    <property type="match status" value="1"/>
</dbReference>
<dbReference type="GO" id="GO:0009032">
    <property type="term" value="F:thymidine phosphorylase activity"/>
    <property type="evidence" value="ECO:0007669"/>
    <property type="project" value="UniProtKB-EC"/>
</dbReference>
<dbReference type="InterPro" id="IPR000053">
    <property type="entry name" value="Thymidine/pyrmidine_PPase"/>
</dbReference>